<protein>
    <submittedName>
        <fullName evidence="1">Uncharacterized protein</fullName>
    </submittedName>
</protein>
<reference evidence="1 2" key="1">
    <citation type="journal article" date="2018" name="Sci. Rep.">
        <title>Genomic signatures of local adaptation to the degree of environmental predictability in rotifers.</title>
        <authorList>
            <person name="Franch-Gras L."/>
            <person name="Hahn C."/>
            <person name="Garcia-Roger E.M."/>
            <person name="Carmona M.J."/>
            <person name="Serra M."/>
            <person name="Gomez A."/>
        </authorList>
    </citation>
    <scope>NUCLEOTIDE SEQUENCE [LARGE SCALE GENOMIC DNA]</scope>
    <source>
        <strain evidence="1">HYR1</strain>
    </source>
</reference>
<accession>A0A3M7QRC6</accession>
<keyword evidence="2" id="KW-1185">Reference proteome</keyword>
<comment type="caution">
    <text evidence="1">The sequence shown here is derived from an EMBL/GenBank/DDBJ whole genome shotgun (WGS) entry which is preliminary data.</text>
</comment>
<sequence>MEIHFLLKSWPDRGSKQKSACILYRYKKLHMAKIIALTLQFFHEFSHELKKHHRIKHST</sequence>
<evidence type="ECO:0000313" key="1">
    <source>
        <dbReference type="EMBL" id="RNA13525.1"/>
    </source>
</evidence>
<dbReference type="AlphaFoldDB" id="A0A3M7QRC6"/>
<proteinExistence type="predicted"/>
<name>A0A3M7QRC6_BRAPC</name>
<evidence type="ECO:0000313" key="2">
    <source>
        <dbReference type="Proteomes" id="UP000276133"/>
    </source>
</evidence>
<organism evidence="1 2">
    <name type="scientific">Brachionus plicatilis</name>
    <name type="common">Marine rotifer</name>
    <name type="synonym">Brachionus muelleri</name>
    <dbReference type="NCBI Taxonomy" id="10195"/>
    <lineage>
        <taxon>Eukaryota</taxon>
        <taxon>Metazoa</taxon>
        <taxon>Spiralia</taxon>
        <taxon>Gnathifera</taxon>
        <taxon>Rotifera</taxon>
        <taxon>Eurotatoria</taxon>
        <taxon>Monogononta</taxon>
        <taxon>Pseudotrocha</taxon>
        <taxon>Ploima</taxon>
        <taxon>Brachionidae</taxon>
        <taxon>Brachionus</taxon>
    </lineage>
</organism>
<dbReference type="EMBL" id="REGN01005385">
    <property type="protein sequence ID" value="RNA13525.1"/>
    <property type="molecule type" value="Genomic_DNA"/>
</dbReference>
<gene>
    <name evidence="1" type="ORF">BpHYR1_019834</name>
</gene>
<dbReference type="Proteomes" id="UP000276133">
    <property type="component" value="Unassembled WGS sequence"/>
</dbReference>